<evidence type="ECO:0000256" key="4">
    <source>
        <dbReference type="ARBA" id="ARBA00023002"/>
    </source>
</evidence>
<dbReference type="Gene3D" id="3.50.50.60">
    <property type="entry name" value="FAD/NAD(P)-binding domain"/>
    <property type="match status" value="1"/>
</dbReference>
<reference evidence="8" key="1">
    <citation type="journal article" date="2023" name="Mol. Phylogenet. Evol.">
        <title>Genome-scale phylogeny and comparative genomics of the fungal order Sordariales.</title>
        <authorList>
            <person name="Hensen N."/>
            <person name="Bonometti L."/>
            <person name="Westerberg I."/>
            <person name="Brannstrom I.O."/>
            <person name="Guillou S."/>
            <person name="Cros-Aarteil S."/>
            <person name="Calhoun S."/>
            <person name="Haridas S."/>
            <person name="Kuo A."/>
            <person name="Mondo S."/>
            <person name="Pangilinan J."/>
            <person name="Riley R."/>
            <person name="LaButti K."/>
            <person name="Andreopoulos B."/>
            <person name="Lipzen A."/>
            <person name="Chen C."/>
            <person name="Yan M."/>
            <person name="Daum C."/>
            <person name="Ng V."/>
            <person name="Clum A."/>
            <person name="Steindorff A."/>
            <person name="Ohm R.A."/>
            <person name="Martin F."/>
            <person name="Silar P."/>
            <person name="Natvig D.O."/>
            <person name="Lalanne C."/>
            <person name="Gautier V."/>
            <person name="Ament-Velasquez S.L."/>
            <person name="Kruys A."/>
            <person name="Hutchinson M.I."/>
            <person name="Powell A.J."/>
            <person name="Barry K."/>
            <person name="Miller A.N."/>
            <person name="Grigoriev I.V."/>
            <person name="Debuchy R."/>
            <person name="Gladieux P."/>
            <person name="Hiltunen Thoren M."/>
            <person name="Johannesson H."/>
        </authorList>
    </citation>
    <scope>NUCLEOTIDE SEQUENCE [LARGE SCALE GENOMIC DNA]</scope>
    <source>
        <strain evidence="8">CBS 340.73</strain>
    </source>
</reference>
<gene>
    <name evidence="7" type="ORF">QBC46DRAFT_258655</name>
</gene>
<dbReference type="SUPFAM" id="SSF51905">
    <property type="entry name" value="FAD/NAD(P)-binding domain"/>
    <property type="match status" value="1"/>
</dbReference>
<dbReference type="InterPro" id="IPR050493">
    <property type="entry name" value="FAD-dep_Monooxygenase_BioMet"/>
</dbReference>
<keyword evidence="3" id="KW-0274">FAD</keyword>
<evidence type="ECO:0000256" key="1">
    <source>
        <dbReference type="ARBA" id="ARBA00007992"/>
    </source>
</evidence>
<organism evidence="7 8">
    <name type="scientific">Diplogelasinospora grovesii</name>
    <dbReference type="NCBI Taxonomy" id="303347"/>
    <lineage>
        <taxon>Eukaryota</taxon>
        <taxon>Fungi</taxon>
        <taxon>Dikarya</taxon>
        <taxon>Ascomycota</taxon>
        <taxon>Pezizomycotina</taxon>
        <taxon>Sordariomycetes</taxon>
        <taxon>Sordariomycetidae</taxon>
        <taxon>Sordariales</taxon>
        <taxon>Diplogelasinosporaceae</taxon>
        <taxon>Diplogelasinospora</taxon>
    </lineage>
</organism>
<accession>A0AAN6N8Z5</accession>
<feature type="domain" description="FAD-binding" evidence="6">
    <location>
        <begin position="2"/>
        <end position="366"/>
    </location>
</feature>
<dbReference type="GO" id="GO:0071949">
    <property type="term" value="F:FAD binding"/>
    <property type="evidence" value="ECO:0007669"/>
    <property type="project" value="InterPro"/>
</dbReference>
<dbReference type="EMBL" id="MU853783">
    <property type="protein sequence ID" value="KAK3941386.1"/>
    <property type="molecule type" value="Genomic_DNA"/>
</dbReference>
<name>A0AAN6N8Z5_9PEZI</name>
<evidence type="ECO:0000313" key="8">
    <source>
        <dbReference type="Proteomes" id="UP001303473"/>
    </source>
</evidence>
<dbReference type="Pfam" id="PF01494">
    <property type="entry name" value="FAD_binding_3"/>
    <property type="match status" value="1"/>
</dbReference>
<comment type="similarity">
    <text evidence="1">Belongs to the paxM FAD-dependent monooxygenase family.</text>
</comment>
<dbReference type="SUPFAM" id="SSF54373">
    <property type="entry name" value="FAD-linked reductases, C-terminal domain"/>
    <property type="match status" value="1"/>
</dbReference>
<dbReference type="InterPro" id="IPR002938">
    <property type="entry name" value="FAD-bd"/>
</dbReference>
<evidence type="ECO:0000259" key="6">
    <source>
        <dbReference type="Pfam" id="PF01494"/>
    </source>
</evidence>
<evidence type="ECO:0000256" key="5">
    <source>
        <dbReference type="ARBA" id="ARBA00023033"/>
    </source>
</evidence>
<protein>
    <submittedName>
        <fullName evidence="7">FAD/NAD(P)-binding domain-containing protein</fullName>
    </submittedName>
</protein>
<evidence type="ECO:0000256" key="3">
    <source>
        <dbReference type="ARBA" id="ARBA00022827"/>
    </source>
</evidence>
<keyword evidence="8" id="KW-1185">Reference proteome</keyword>
<dbReference type="AlphaFoldDB" id="A0AAN6N8Z5"/>
<sequence length="440" mass="48997">MNVVIVGAGITGLAAAISLRRSGHKVTIYERSSMNNEVGAAINVAPNVGRFLLPWGLDPVRARFVETPGMYFMSHETAEQFPGGEYDHTRNSELYGAPLFYAHRVDLHEALKQLAIDPDGPGLPATIHLRSDVRSYTPEAPSIALADRRVITADLVIAADGVHSIGVEHVFGRPNPPEVPTGIKSNLCYRFLIPKADVDADPETRFFNESPQSLGCRVWADIPGRKRLISYPCRNYEVLNFIAIIRDDSVVSDRREDWLASVDKSEVLERWSNFHPGLLKVINKATEVKRWPLLYRPPIPTWHKGRMVLAGDAAHPMLPHHAQGGAQGIEDGLALGLVLHGVTNTSQIEERLVLYEKIRRNRASAIQVMSNFGFDEKAPDELVEFLEGKPNPKTVKEMIQIAYVPDVVKQTILTMSEFDPSWKLPEGFFSEKAGNNRDCN</sequence>
<evidence type="ECO:0000256" key="2">
    <source>
        <dbReference type="ARBA" id="ARBA00022630"/>
    </source>
</evidence>
<keyword evidence="4" id="KW-0560">Oxidoreductase</keyword>
<dbReference type="InterPro" id="IPR036188">
    <property type="entry name" value="FAD/NAD-bd_sf"/>
</dbReference>
<keyword evidence="2" id="KW-0285">Flavoprotein</keyword>
<evidence type="ECO:0000313" key="7">
    <source>
        <dbReference type="EMBL" id="KAK3941386.1"/>
    </source>
</evidence>
<proteinExistence type="inferred from homology"/>
<dbReference type="GO" id="GO:0004497">
    <property type="term" value="F:monooxygenase activity"/>
    <property type="evidence" value="ECO:0007669"/>
    <property type="project" value="UniProtKB-KW"/>
</dbReference>
<keyword evidence="5" id="KW-0503">Monooxygenase</keyword>
<dbReference type="PANTHER" id="PTHR13789">
    <property type="entry name" value="MONOOXYGENASE"/>
    <property type="match status" value="1"/>
</dbReference>
<dbReference type="Proteomes" id="UP001303473">
    <property type="component" value="Unassembled WGS sequence"/>
</dbReference>
<dbReference type="PRINTS" id="PR00420">
    <property type="entry name" value="RNGMNOXGNASE"/>
</dbReference>
<dbReference type="PANTHER" id="PTHR13789:SF215">
    <property type="entry name" value="FAD-BINDING DOMAIN-CONTAINING PROTEIN-RELATED"/>
    <property type="match status" value="1"/>
</dbReference>
<comment type="caution">
    <text evidence="7">The sequence shown here is derived from an EMBL/GenBank/DDBJ whole genome shotgun (WGS) entry which is preliminary data.</text>
</comment>